<dbReference type="AlphaFoldDB" id="A0A2N0H5A0"/>
<reference evidence="2 3" key="1">
    <citation type="submission" date="2017-11" db="EMBL/GenBank/DDBJ databases">
        <title>Genomic Encyclopedia of Type Strains, Phase III (KMG-III): the genomes of soil and plant-associated and newly described type strains.</title>
        <authorList>
            <person name="Whitman W."/>
        </authorList>
    </citation>
    <scope>NUCLEOTIDE SEQUENCE [LARGE SCALE GENOMIC DNA]</scope>
    <source>
        <strain evidence="2 3">CGMCC 1.12274</strain>
    </source>
</reference>
<keyword evidence="2" id="KW-0418">Kinase</keyword>
<accession>A0A2N0H5A0</accession>
<proteinExistence type="predicted"/>
<dbReference type="InterPro" id="IPR011009">
    <property type="entry name" value="Kinase-like_dom_sf"/>
</dbReference>
<dbReference type="Pfam" id="PF07714">
    <property type="entry name" value="PK_Tyr_Ser-Thr"/>
    <property type="match status" value="1"/>
</dbReference>
<evidence type="ECO:0000313" key="2">
    <source>
        <dbReference type="EMBL" id="PKB14104.1"/>
    </source>
</evidence>
<name>A0A2N0H5A0_9SPHN</name>
<gene>
    <name evidence="2" type="ORF">B0I00_2733</name>
</gene>
<evidence type="ECO:0000313" key="3">
    <source>
        <dbReference type="Proteomes" id="UP000232587"/>
    </source>
</evidence>
<dbReference type="GO" id="GO:0005524">
    <property type="term" value="F:ATP binding"/>
    <property type="evidence" value="ECO:0007669"/>
    <property type="project" value="InterPro"/>
</dbReference>
<dbReference type="InterPro" id="IPR056955">
    <property type="entry name" value="ORC-CDC6-like"/>
</dbReference>
<dbReference type="InterPro" id="IPR001245">
    <property type="entry name" value="Ser-Thr/Tyr_kinase_cat_dom"/>
</dbReference>
<dbReference type="Proteomes" id="UP000232587">
    <property type="component" value="Unassembled WGS sequence"/>
</dbReference>
<dbReference type="EMBL" id="PHUF01000005">
    <property type="protein sequence ID" value="PKB14104.1"/>
    <property type="molecule type" value="Genomic_DNA"/>
</dbReference>
<keyword evidence="3" id="KW-1185">Reference proteome</keyword>
<organism evidence="2 3">
    <name type="scientific">Novosphingobium kunmingense</name>
    <dbReference type="NCBI Taxonomy" id="1211806"/>
    <lineage>
        <taxon>Bacteria</taxon>
        <taxon>Pseudomonadati</taxon>
        <taxon>Pseudomonadota</taxon>
        <taxon>Alphaproteobacteria</taxon>
        <taxon>Sphingomonadales</taxon>
        <taxon>Sphingomonadaceae</taxon>
        <taxon>Novosphingobium</taxon>
    </lineage>
</organism>
<dbReference type="GO" id="GO:0004672">
    <property type="term" value="F:protein kinase activity"/>
    <property type="evidence" value="ECO:0007669"/>
    <property type="project" value="InterPro"/>
</dbReference>
<dbReference type="Gene3D" id="1.10.510.10">
    <property type="entry name" value="Transferase(Phosphotransferase) domain 1"/>
    <property type="match status" value="1"/>
</dbReference>
<dbReference type="InterPro" id="IPR000719">
    <property type="entry name" value="Prot_kinase_dom"/>
</dbReference>
<evidence type="ECO:0000259" key="1">
    <source>
        <dbReference type="PROSITE" id="PS50011"/>
    </source>
</evidence>
<comment type="caution">
    <text evidence="2">The sequence shown here is derived from an EMBL/GenBank/DDBJ whole genome shotgun (WGS) entry which is preliminary data.</text>
</comment>
<dbReference type="SMART" id="SM00220">
    <property type="entry name" value="S_TKc"/>
    <property type="match status" value="1"/>
</dbReference>
<dbReference type="Pfam" id="PF24389">
    <property type="entry name" value="ORC-CDC6-like"/>
    <property type="match status" value="2"/>
</dbReference>
<feature type="domain" description="Protein kinase" evidence="1">
    <location>
        <begin position="8"/>
        <end position="449"/>
    </location>
</feature>
<keyword evidence="2" id="KW-0808">Transferase</keyword>
<sequence length="809" mass="91211">MGTLAEKYEGFRVISSGKNSIVVEARHRLLGTNVVLKLVRPGAATDIRHSVRMLSGLRSDSAIVAPQDFLEVIAKDALGKPVRLHCLVFPFIEGITFREFLQQANHHLNSQVAISFARQIGRALAELEELGAYHGDLHDGNIMVDQHAKGGIRFRIVDISFGAMGSLPFEVCRNNDLANYKQHIWRLLRAQRASVPNMSIRKYIGTRHYLKIMDVLSPGSQSFATVCRALQDDGGYASYVLAKEAFVTEKFETPVSFRLQRYEEIIDPSVAVELFVPFEQLMEKIRDYGNIYVSGNRGSGKSTYLASLAFFPNASSDVVDFRQTFGVYFPCRQGEFAPLATRSDWDGALDRRLITGIMIVKIIRRTLEIISAGVSAKELREPTQLAALRQLLGQFVPAPGIVSVESDIQTELENLVSTMVRVEMDEVARIPDAFVGPGEREPRVLMQFFSLVRDAFPDLISTRFHLLFDDAGAPYVPRNVQAVINDLMLSSNPLFCVKLSAEKLTFDFKNSSGKALENGQDYVEHDISQILFIGSAGSGGLARRELERYFRRIIEQRLIHFQYQSSDITDYLGDQQISVERLQDLLSRQAHGAYYAGWSTVWNIADRTPRNLLEIVSEIFVVSNIDRKEAPRVASTRDQDRAIRTISEKRLESLSQISGTIIIDGQRVSLGRRLFEVTSALGSTFRKYLRAEADKRRKRQYLAIERNDFADLTSEAETVLRRLITFGVLDAGRSGFARDDVLKKPFYVLNRIYCPAFSIGYQRDAHLRLSKGKLEMLLLSPAAFAKQGTSRLRQGDDSMPDLFDYRDPR</sequence>
<dbReference type="SUPFAM" id="SSF56112">
    <property type="entry name" value="Protein kinase-like (PK-like)"/>
    <property type="match status" value="1"/>
</dbReference>
<protein>
    <submittedName>
        <fullName evidence="2">Protein kinase-like protein</fullName>
    </submittedName>
</protein>
<dbReference type="Gene3D" id="3.30.200.20">
    <property type="entry name" value="Phosphorylase Kinase, domain 1"/>
    <property type="match status" value="1"/>
</dbReference>
<dbReference type="PROSITE" id="PS50011">
    <property type="entry name" value="PROTEIN_KINASE_DOM"/>
    <property type="match status" value="1"/>
</dbReference>